<comment type="caution">
    <text evidence="9">The sequence shown here is derived from an EMBL/GenBank/DDBJ whole genome shotgun (WGS) entry which is preliminary data.</text>
</comment>
<feature type="transmembrane region" description="Helical" evidence="7">
    <location>
        <begin position="136"/>
        <end position="165"/>
    </location>
</feature>
<dbReference type="SUPFAM" id="SSF161098">
    <property type="entry name" value="MetI-like"/>
    <property type="match status" value="1"/>
</dbReference>
<dbReference type="PANTHER" id="PTHR30151">
    <property type="entry name" value="ALKANE SULFONATE ABC TRANSPORTER-RELATED, MEMBRANE SUBUNIT"/>
    <property type="match status" value="1"/>
</dbReference>
<dbReference type="InterPro" id="IPR035906">
    <property type="entry name" value="MetI-like_sf"/>
</dbReference>
<evidence type="ECO:0000256" key="7">
    <source>
        <dbReference type="RuleBase" id="RU363032"/>
    </source>
</evidence>
<evidence type="ECO:0000256" key="3">
    <source>
        <dbReference type="ARBA" id="ARBA00022475"/>
    </source>
</evidence>
<dbReference type="PROSITE" id="PS50928">
    <property type="entry name" value="ABC_TM1"/>
    <property type="match status" value="1"/>
</dbReference>
<dbReference type="PANTHER" id="PTHR30151:SF20">
    <property type="entry name" value="ABC TRANSPORTER PERMEASE PROTEIN HI_0355-RELATED"/>
    <property type="match status" value="1"/>
</dbReference>
<dbReference type="Pfam" id="PF00528">
    <property type="entry name" value="BPD_transp_1"/>
    <property type="match status" value="1"/>
</dbReference>
<keyword evidence="2 7" id="KW-0813">Transport</keyword>
<feature type="domain" description="ABC transmembrane type-1" evidence="8">
    <location>
        <begin position="88"/>
        <end position="272"/>
    </location>
</feature>
<feature type="transmembrane region" description="Helical" evidence="7">
    <location>
        <begin position="250"/>
        <end position="271"/>
    </location>
</feature>
<accession>A0A932GPS2</accession>
<reference evidence="9" key="1">
    <citation type="submission" date="2020-07" db="EMBL/GenBank/DDBJ databases">
        <title>Huge and variable diversity of episymbiotic CPR bacteria and DPANN archaea in groundwater ecosystems.</title>
        <authorList>
            <person name="He C.Y."/>
            <person name="Keren R."/>
            <person name="Whittaker M."/>
            <person name="Farag I.F."/>
            <person name="Doudna J."/>
            <person name="Cate J.H.D."/>
            <person name="Banfield J.F."/>
        </authorList>
    </citation>
    <scope>NUCLEOTIDE SEQUENCE</scope>
    <source>
        <strain evidence="9">NC_groundwater_717_Ag_S-0.2um_59_8</strain>
    </source>
</reference>
<proteinExistence type="inferred from homology"/>
<evidence type="ECO:0000313" key="9">
    <source>
        <dbReference type="EMBL" id="MBI3015103.1"/>
    </source>
</evidence>
<name>A0A932GPS2_UNCTE</name>
<comment type="subcellular location">
    <subcellularLocation>
        <location evidence="1 7">Cell membrane</location>
        <topology evidence="1 7">Multi-pass membrane protein</topology>
    </subcellularLocation>
</comment>
<keyword evidence="3" id="KW-1003">Cell membrane</keyword>
<evidence type="ECO:0000313" key="10">
    <source>
        <dbReference type="Proteomes" id="UP000741360"/>
    </source>
</evidence>
<comment type="similarity">
    <text evidence="7">Belongs to the binding-protein-dependent transport system permease family.</text>
</comment>
<evidence type="ECO:0000259" key="8">
    <source>
        <dbReference type="PROSITE" id="PS50928"/>
    </source>
</evidence>
<evidence type="ECO:0000256" key="2">
    <source>
        <dbReference type="ARBA" id="ARBA00022448"/>
    </source>
</evidence>
<sequence>MKQQKIANVEIAKSPGSSVWNMPSDHTGWRFRLLGLERLLSLALLVLVVVGWELTAAYLIRPVWISSPSLVLRRLMVTLADGSLARDATRTMQEALAGLVVGVFLGAMVGVLLARVRLIARVLDPYLMGLNSLPRVALAPFFIIWFGLGLASKIALVITIVFFVAMLNVRQGMEAIDQDLIDSVRAMGADRLEMIRYVTIPSLLPWIVSAVKISIGMALIGAVIGEMIGAEFGLGWLVTTSLLMFDMTGAMTALLVMALMAVVMYTAVNLVERRLFRWRTGTTGIRTVSM</sequence>
<evidence type="ECO:0000256" key="6">
    <source>
        <dbReference type="ARBA" id="ARBA00023136"/>
    </source>
</evidence>
<dbReference type="GO" id="GO:0005886">
    <property type="term" value="C:plasma membrane"/>
    <property type="evidence" value="ECO:0007669"/>
    <property type="project" value="UniProtKB-SubCell"/>
</dbReference>
<dbReference type="AlphaFoldDB" id="A0A932GPS2"/>
<dbReference type="Gene3D" id="1.10.3720.10">
    <property type="entry name" value="MetI-like"/>
    <property type="match status" value="1"/>
</dbReference>
<dbReference type="Proteomes" id="UP000741360">
    <property type="component" value="Unassembled WGS sequence"/>
</dbReference>
<evidence type="ECO:0000256" key="1">
    <source>
        <dbReference type="ARBA" id="ARBA00004651"/>
    </source>
</evidence>
<dbReference type="CDD" id="cd06261">
    <property type="entry name" value="TM_PBP2"/>
    <property type="match status" value="1"/>
</dbReference>
<keyword evidence="6 7" id="KW-0472">Membrane</keyword>
<dbReference type="EMBL" id="JACPSX010000165">
    <property type="protein sequence ID" value="MBI3015103.1"/>
    <property type="molecule type" value="Genomic_DNA"/>
</dbReference>
<keyword evidence="4 7" id="KW-0812">Transmembrane</keyword>
<keyword evidence="5 7" id="KW-1133">Transmembrane helix</keyword>
<dbReference type="InterPro" id="IPR000515">
    <property type="entry name" value="MetI-like"/>
</dbReference>
<dbReference type="GO" id="GO:0055085">
    <property type="term" value="P:transmembrane transport"/>
    <property type="evidence" value="ECO:0007669"/>
    <property type="project" value="InterPro"/>
</dbReference>
<feature type="transmembrane region" description="Helical" evidence="7">
    <location>
        <begin position="203"/>
        <end position="230"/>
    </location>
</feature>
<evidence type="ECO:0000256" key="4">
    <source>
        <dbReference type="ARBA" id="ARBA00022692"/>
    </source>
</evidence>
<gene>
    <name evidence="9" type="ORF">HYY65_08620</name>
</gene>
<feature type="transmembrane region" description="Helical" evidence="7">
    <location>
        <begin position="95"/>
        <end position="116"/>
    </location>
</feature>
<evidence type="ECO:0000256" key="5">
    <source>
        <dbReference type="ARBA" id="ARBA00022989"/>
    </source>
</evidence>
<protein>
    <submittedName>
        <fullName evidence="9">ABC transporter permease</fullName>
    </submittedName>
</protein>
<organism evidence="9 10">
    <name type="scientific">Tectimicrobiota bacterium</name>
    <dbReference type="NCBI Taxonomy" id="2528274"/>
    <lineage>
        <taxon>Bacteria</taxon>
        <taxon>Pseudomonadati</taxon>
        <taxon>Nitrospinota/Tectimicrobiota group</taxon>
        <taxon>Candidatus Tectimicrobiota</taxon>
    </lineage>
</organism>